<comment type="caution">
    <text evidence="1">The sequence shown here is derived from an EMBL/GenBank/DDBJ whole genome shotgun (WGS) entry which is preliminary data.</text>
</comment>
<name>A0A8X6MG90_NEPPI</name>
<organism evidence="1 2">
    <name type="scientific">Nephila pilipes</name>
    <name type="common">Giant wood spider</name>
    <name type="synonym">Nephila maculata</name>
    <dbReference type="NCBI Taxonomy" id="299642"/>
    <lineage>
        <taxon>Eukaryota</taxon>
        <taxon>Metazoa</taxon>
        <taxon>Ecdysozoa</taxon>
        <taxon>Arthropoda</taxon>
        <taxon>Chelicerata</taxon>
        <taxon>Arachnida</taxon>
        <taxon>Araneae</taxon>
        <taxon>Araneomorphae</taxon>
        <taxon>Entelegynae</taxon>
        <taxon>Araneoidea</taxon>
        <taxon>Nephilidae</taxon>
        <taxon>Nephila</taxon>
    </lineage>
</organism>
<evidence type="ECO:0000313" key="1">
    <source>
        <dbReference type="EMBL" id="GFS55608.1"/>
    </source>
</evidence>
<reference evidence="1" key="1">
    <citation type="submission" date="2020-08" db="EMBL/GenBank/DDBJ databases">
        <title>Multicomponent nature underlies the extraordinary mechanical properties of spider dragline silk.</title>
        <authorList>
            <person name="Kono N."/>
            <person name="Nakamura H."/>
            <person name="Mori M."/>
            <person name="Yoshida Y."/>
            <person name="Ohtoshi R."/>
            <person name="Malay A.D."/>
            <person name="Moran D.A.P."/>
            <person name="Tomita M."/>
            <person name="Numata K."/>
            <person name="Arakawa K."/>
        </authorList>
    </citation>
    <scope>NUCLEOTIDE SEQUENCE</scope>
</reference>
<keyword evidence="2" id="KW-1185">Reference proteome</keyword>
<dbReference type="EMBL" id="BMAW01046468">
    <property type="protein sequence ID" value="GFS55608.1"/>
    <property type="molecule type" value="Genomic_DNA"/>
</dbReference>
<dbReference type="Proteomes" id="UP000887013">
    <property type="component" value="Unassembled WGS sequence"/>
</dbReference>
<sequence>MKNHQKRNIPVTAQSNQIQRSTAIKDDKSEVLTAKISIPVSKPVDIYDGVDDLKIVEIKCGKTILNGIVDTGVQISVVREDLVADMPYEGEGIIVFISEGISVLGKSETTPLSIFEMKINDNLHGDAPVTFVVSRRLTNYLLVSFSAYTVLKENIVLHGSSYFLETSNPELKVLNNNISGDSDYKGILLNITSTVLSVSKKNFLQNAKNDLSIEDTDLEF</sequence>
<dbReference type="OrthoDB" id="6424769at2759"/>
<dbReference type="AlphaFoldDB" id="A0A8X6MG90"/>
<gene>
    <name evidence="1" type="ORF">NPIL_635901</name>
</gene>
<evidence type="ECO:0000313" key="2">
    <source>
        <dbReference type="Proteomes" id="UP000887013"/>
    </source>
</evidence>
<proteinExistence type="predicted"/>
<accession>A0A8X6MG90</accession>
<protein>
    <submittedName>
        <fullName evidence="1">Retrovirus-related Pol polyprotein from transposon opus</fullName>
    </submittedName>
</protein>